<reference evidence="2 3" key="1">
    <citation type="journal article" date="2009" name="BMC Genomics">
        <title>The complete genome sequence of Xanthomonas albilineans provides new insights into the reductive genome evolution of the xylem-limited Xanthomonadaceae.</title>
        <authorList>
            <person name="Pieretti I."/>
            <person name="Royer M."/>
            <person name="Barbe V."/>
            <person name="Carrere S."/>
            <person name="Koebnik R."/>
            <person name="Cociancich S."/>
            <person name="Couloux A."/>
            <person name="Darrasse A."/>
            <person name="Gouzy J."/>
            <person name="Jacques M.A."/>
            <person name="Lauber E."/>
            <person name="Manceau C."/>
            <person name="Mangenot S."/>
            <person name="Poussier S."/>
            <person name="Segurens B."/>
            <person name="Szurek B."/>
            <person name="Verdier V."/>
            <person name="Arlat M."/>
            <person name="Rott P."/>
        </authorList>
    </citation>
    <scope>NUCLEOTIDE SEQUENCE [LARGE SCALE GENOMIC DNA]</scope>
    <source>
        <strain evidence="3">GPE PC73 / CFBP 7063</strain>
    </source>
</reference>
<dbReference type="InterPro" id="IPR039935">
    <property type="entry name" value="YML079W-like"/>
</dbReference>
<gene>
    <name evidence="2" type="ordered locus">XALc_1081</name>
</gene>
<feature type="domain" description="DUF985" evidence="1">
    <location>
        <begin position="11"/>
        <end position="140"/>
    </location>
</feature>
<evidence type="ECO:0000313" key="3">
    <source>
        <dbReference type="Proteomes" id="UP000001890"/>
    </source>
</evidence>
<dbReference type="OrthoDB" id="9798288at2"/>
<accession>D2U8B7</accession>
<dbReference type="InterPro" id="IPR014710">
    <property type="entry name" value="RmlC-like_jellyroll"/>
</dbReference>
<dbReference type="EMBL" id="FP565176">
    <property type="protein sequence ID" value="CBA15597.1"/>
    <property type="molecule type" value="Genomic_DNA"/>
</dbReference>
<evidence type="ECO:0000313" key="2">
    <source>
        <dbReference type="EMBL" id="CBA15597.1"/>
    </source>
</evidence>
<protein>
    <recommendedName>
        <fullName evidence="1">DUF985 domain-containing protein</fullName>
    </recommendedName>
</protein>
<dbReference type="Proteomes" id="UP000001890">
    <property type="component" value="Chromosome"/>
</dbReference>
<dbReference type="InterPro" id="IPR009327">
    <property type="entry name" value="Cupin_DUF985"/>
</dbReference>
<dbReference type="eggNOG" id="COG3542">
    <property type="taxonomic scope" value="Bacteria"/>
</dbReference>
<dbReference type="KEGG" id="xal:XALC_1081"/>
<dbReference type="PANTHER" id="PTHR33387:SF3">
    <property type="entry name" value="DUF985 DOMAIN-CONTAINING PROTEIN"/>
    <property type="match status" value="1"/>
</dbReference>
<dbReference type="Pfam" id="PF06172">
    <property type="entry name" value="Cupin_5"/>
    <property type="match status" value="1"/>
</dbReference>
<organism evidence="2 3">
    <name type="scientific">Xanthomonas albilineans (strain GPE PC73 / CFBP 7063)</name>
    <dbReference type="NCBI Taxonomy" id="380358"/>
    <lineage>
        <taxon>Bacteria</taxon>
        <taxon>Pseudomonadati</taxon>
        <taxon>Pseudomonadota</taxon>
        <taxon>Gammaproteobacteria</taxon>
        <taxon>Lysobacterales</taxon>
        <taxon>Lysobacteraceae</taxon>
        <taxon>Xanthomonas</taxon>
    </lineage>
</organism>
<dbReference type="AlphaFoldDB" id="D2U8B7"/>
<dbReference type="PANTHER" id="PTHR33387">
    <property type="entry name" value="RMLC-LIKE JELLY ROLL FOLD PROTEIN"/>
    <property type="match status" value="1"/>
</dbReference>
<keyword evidence="3" id="KW-1185">Reference proteome</keyword>
<sequence length="155" mass="17247">MPSVAARIATLLRELSLLPHPEGGRYARVHTSALLVQHGERERPACTAIRLLLEHGEISHWHRIDADVTWHWEEGSVLELLSFDPHYGLQRYQLDSSVRGGMPSVVIPAGTWQAARPLGRYCLLGCMVAPGFLWETFELLAASDPLAAHLPKLVD</sequence>
<dbReference type="GeneID" id="57876399"/>
<name>D2U8B7_XANAP</name>
<dbReference type="SUPFAM" id="SSF51182">
    <property type="entry name" value="RmlC-like cupins"/>
    <property type="match status" value="1"/>
</dbReference>
<dbReference type="InterPro" id="IPR011051">
    <property type="entry name" value="RmlC_Cupin_sf"/>
</dbReference>
<dbReference type="CDD" id="cd06121">
    <property type="entry name" value="cupin_YML079wp"/>
    <property type="match status" value="1"/>
</dbReference>
<proteinExistence type="predicted"/>
<evidence type="ECO:0000259" key="1">
    <source>
        <dbReference type="Pfam" id="PF06172"/>
    </source>
</evidence>
<dbReference type="PATRIC" id="fig|29447.3.peg.1080"/>
<dbReference type="Gene3D" id="2.60.120.10">
    <property type="entry name" value="Jelly Rolls"/>
    <property type="match status" value="1"/>
</dbReference>
<dbReference type="RefSeq" id="WP_012915602.1">
    <property type="nucleotide sequence ID" value="NC_013722.1"/>
</dbReference>